<dbReference type="Gene3D" id="2.60.120.10">
    <property type="entry name" value="Jelly Rolls"/>
    <property type="match status" value="1"/>
</dbReference>
<evidence type="ECO:0000313" key="2">
    <source>
        <dbReference type="Proteomes" id="UP000010796"/>
    </source>
</evidence>
<gene>
    <name evidence="1" type="ordered locus">Echvi_4368</name>
</gene>
<reference evidence="2" key="1">
    <citation type="submission" date="2012-02" db="EMBL/GenBank/DDBJ databases">
        <title>The complete genome of Echinicola vietnamensis DSM 17526.</title>
        <authorList>
            <person name="Lucas S."/>
            <person name="Copeland A."/>
            <person name="Lapidus A."/>
            <person name="Glavina del Rio T."/>
            <person name="Dalin E."/>
            <person name="Tice H."/>
            <person name="Bruce D."/>
            <person name="Goodwin L."/>
            <person name="Pitluck S."/>
            <person name="Peters L."/>
            <person name="Ovchinnikova G."/>
            <person name="Teshima H."/>
            <person name="Kyrpides N."/>
            <person name="Mavromatis K."/>
            <person name="Ivanova N."/>
            <person name="Brettin T."/>
            <person name="Detter J.C."/>
            <person name="Han C."/>
            <person name="Larimer F."/>
            <person name="Land M."/>
            <person name="Hauser L."/>
            <person name="Markowitz V."/>
            <person name="Cheng J.-F."/>
            <person name="Hugenholtz P."/>
            <person name="Woyke T."/>
            <person name="Wu D."/>
            <person name="Brambilla E."/>
            <person name="Klenk H.-P."/>
            <person name="Eisen J.A."/>
        </authorList>
    </citation>
    <scope>NUCLEOTIDE SEQUENCE [LARGE SCALE GENOMIC DNA]</scope>
    <source>
        <strain evidence="2">DSM 17526 / LMG 23754 / KMM 6221</strain>
    </source>
</reference>
<name>L0G4U8_ECHVK</name>
<dbReference type="EMBL" id="CP003346">
    <property type="protein sequence ID" value="AGA80552.1"/>
    <property type="molecule type" value="Genomic_DNA"/>
</dbReference>
<dbReference type="OrthoDB" id="832414at2"/>
<dbReference type="STRING" id="926556.Echvi_4368"/>
<keyword evidence="2" id="KW-1185">Reference proteome</keyword>
<dbReference type="HOGENOM" id="CLU_534996_0_0_10"/>
<dbReference type="eggNOG" id="COG0664">
    <property type="taxonomic scope" value="Bacteria"/>
</dbReference>
<dbReference type="InterPro" id="IPR018490">
    <property type="entry name" value="cNMP-bd_dom_sf"/>
</dbReference>
<dbReference type="InterPro" id="IPR008949">
    <property type="entry name" value="Isoprenoid_synthase_dom_sf"/>
</dbReference>
<dbReference type="SUPFAM" id="SSF51206">
    <property type="entry name" value="cAMP-binding domain-like"/>
    <property type="match status" value="1"/>
</dbReference>
<dbReference type="RefSeq" id="WP_015268078.1">
    <property type="nucleotide sequence ID" value="NC_019904.1"/>
</dbReference>
<dbReference type="KEGG" id="evi:Echvi_4368"/>
<accession>L0G4U8</accession>
<dbReference type="Proteomes" id="UP000010796">
    <property type="component" value="Chromosome"/>
</dbReference>
<evidence type="ECO:0000313" key="1">
    <source>
        <dbReference type="EMBL" id="AGA80552.1"/>
    </source>
</evidence>
<dbReference type="Gene3D" id="1.10.600.10">
    <property type="entry name" value="Farnesyl Diphosphate Synthase"/>
    <property type="match status" value="1"/>
</dbReference>
<sequence length="509" mass="60014">MKKLSDLEKLKDLLDDFYKVDMEHYESIEHRVKFFTYRKNEVIRKKGREENEVNFIMEGLAGITLNNRLRRVYPPQYFAMDLASFEKQLDSNHEVVALQPCRVACCSRDNLEMILPNMEGFRILYERVVAHTESWERFWTEIDGLPYRSAWRMVREKLRGEVGKLTQKQLAQLLDISIRTMARIGTDPGERTSDRTSMVLHKGFPLRDHREREFIKGSLDAWRTYFFVPLNTEAARTLGEMKMDFLVGRLYPLGNEERVAWAGRVISLLTAIDVFMYQVPLRERSKYWKEVKTWIDPGLRTRTQSDVPVRGQAYVTAVKDLFNEISMDAEGVELLSALIGDYVGGRDWQFIHYPIETESQIREYERQRQRFSEGKLCMQLLKIVYREQWRELRPHQGFLEAYMEMGSNLVRLSNEILAVDTVVFGNLPHNLVPLKSRAERKDSKRVVRELMEAYGEERELMNALKEKFFAERPNEARNGMSAFLELMEGQVAAWETWYRTILMHARKTN</sequence>
<protein>
    <submittedName>
        <fullName evidence="1">Cyclic nucleotide-binding protein</fullName>
    </submittedName>
</protein>
<proteinExistence type="predicted"/>
<dbReference type="AlphaFoldDB" id="L0G4U8"/>
<organism evidence="1 2">
    <name type="scientific">Echinicola vietnamensis (strain DSM 17526 / LMG 23754 / KMM 6221)</name>
    <dbReference type="NCBI Taxonomy" id="926556"/>
    <lineage>
        <taxon>Bacteria</taxon>
        <taxon>Pseudomonadati</taxon>
        <taxon>Bacteroidota</taxon>
        <taxon>Cytophagia</taxon>
        <taxon>Cytophagales</taxon>
        <taxon>Cyclobacteriaceae</taxon>
        <taxon>Echinicola</taxon>
    </lineage>
</organism>
<dbReference type="InterPro" id="IPR014710">
    <property type="entry name" value="RmlC-like_jellyroll"/>
</dbReference>